<feature type="region of interest" description="Disordered" evidence="1">
    <location>
        <begin position="475"/>
        <end position="546"/>
    </location>
</feature>
<feature type="region of interest" description="Disordered" evidence="1">
    <location>
        <begin position="877"/>
        <end position="900"/>
    </location>
</feature>
<feature type="domain" description="PHL" evidence="3">
    <location>
        <begin position="661"/>
        <end position="805"/>
    </location>
</feature>
<feature type="compositionally biased region" description="Basic and acidic residues" evidence="1">
    <location>
        <begin position="505"/>
        <end position="517"/>
    </location>
</feature>
<dbReference type="AlphaFoldDB" id="A0A0E0M788"/>
<feature type="compositionally biased region" description="Low complexity" evidence="1">
    <location>
        <begin position="525"/>
        <end position="546"/>
    </location>
</feature>
<feature type="domain" description="Spt20-like SEP" evidence="2">
    <location>
        <begin position="70"/>
        <end position="222"/>
    </location>
</feature>
<dbReference type="Gramene" id="OPUNC10G07400.1">
    <property type="protein sequence ID" value="OPUNC10G07400.1"/>
    <property type="gene ID" value="OPUNC10G07400"/>
</dbReference>
<sequence length="1092" mass="118670">MGISFKLSKVGVRVHPAARVAAPAPAAVAVEKAEKVGEKEAKREDGVVEGATDANGIRISPACSRIILPEHEVSFTFSLYDRGYLIAKSAAMDPCQPSIQDGKTLHPYDKASEKLFSAIESGRLPGDILDEIPSKYYNGSVICEIRDYRKHASNQAPAPSAELGLPVVNKVRLQMTFENVVRDIPRLSDDSWSYRDFMEAEARIVKVLQPALCLDPTPKLDRLCQDPVPHKLNLGIGKKRRLRQNPEVVVTSNNMSHGKKVCIDRVSENLKSDEMGISGGNAAHQGLDNTSIQNMSGGSQTFRPANFSMLSQTGIQQTVNYPAIGNDRGAGTPVNYAGINSSISSPQNLMAYNENVVTNGLLSVKREMADAPLQDPKRVKTTVSVDEMQQQQTRHQPAGLGGQEMQWKNQQLQQLDVKGMQYAASVGQRYTHPHIQEPASIYSNQLGMRYGAKQEQMDGMDKSKDTLQAMAPENSVLDQQQPQASHLSQQTGPRNMQQWQNPRFSGEKDLKKEEMLQRRKIAATSRVSSVPMVQSPVSSKSGEISSSSIGAQFGAAVTSAVMGSQKDKFTANSNPAVGYPPVASSPSDSMHRMQQPSVAPSKRKSNSVPKTQPPVSGVGSPASVSNMHAVLNASSPSIGTAPMGDQAILERFVKIDAISQRCKLHSKKNKVDNIPQRKPIINASQEKVATVLSNCFHAEDFRDEIKPLCNSMLGGTMNSFKTRILNFVANNRTYQGPTKPFRIIFKEKHDGTVAMQYGDPEDFDNQNSYECTLILPTKYHADLLAKQLIIRMDREGHTKAEDQVALSTPPGNLSALSGILPDNTVNDVKQEGGISHQLNAAAHANMAPGTPLQQHPANRMLPSVNNQALMQQGYMQGANMPPRSQQLDQNLIQQQQQQPLQLQQNAQAQLQQPASLPLNQMQRPQLLPTNPLSQMLGNTGSNLPMASSHMGNKVAPNSVQLQMIQQAQQQQPGQMSRKMMGLGSTVNMGNMVNNVVGLNNIGNVMGMGNVRPMSSPMGNMSGLGNNPNQMSLGMASSLSAPGIRPGMTSAAIAKMRMGLMHQQRAAGIYPQTSMVGMPGNSSPILPAKQKQH</sequence>
<reference evidence="4" key="2">
    <citation type="submission" date="2018-05" db="EMBL/GenBank/DDBJ databases">
        <title>OpunRS2 (Oryza punctata Reference Sequence Version 2).</title>
        <authorList>
            <person name="Zhang J."/>
            <person name="Kudrna D."/>
            <person name="Lee S."/>
            <person name="Talag J."/>
            <person name="Welchert J."/>
            <person name="Wing R.A."/>
        </authorList>
    </citation>
    <scope>NUCLEOTIDE SEQUENCE [LARGE SCALE GENOMIC DNA]</scope>
</reference>
<evidence type="ECO:0000256" key="1">
    <source>
        <dbReference type="SAM" id="MobiDB-lite"/>
    </source>
</evidence>
<dbReference type="PANTHER" id="PTHR13526:SF8">
    <property type="entry name" value="TRANSCRIPTION FACTOR SPT20 HOMOLOG"/>
    <property type="match status" value="1"/>
</dbReference>
<dbReference type="PANTHER" id="PTHR13526">
    <property type="entry name" value="TRANSCRIPTION FACTOR SPT20 HOMOLOG"/>
    <property type="match status" value="1"/>
</dbReference>
<accession>A0A0E0M788</accession>
<dbReference type="GO" id="GO:0000124">
    <property type="term" value="C:SAGA complex"/>
    <property type="evidence" value="ECO:0007669"/>
    <property type="project" value="InterPro"/>
</dbReference>
<feature type="compositionally biased region" description="Polar residues" evidence="1">
    <location>
        <begin position="584"/>
        <end position="598"/>
    </location>
</feature>
<dbReference type="GO" id="GO:0003712">
    <property type="term" value="F:transcription coregulator activity"/>
    <property type="evidence" value="ECO:0007669"/>
    <property type="project" value="InterPro"/>
</dbReference>
<dbReference type="Proteomes" id="UP000026962">
    <property type="component" value="Chromosome 10"/>
</dbReference>
<evidence type="ECO:0000259" key="3">
    <source>
        <dbReference type="Pfam" id="PF20474"/>
    </source>
</evidence>
<feature type="region of interest" description="Disordered" evidence="1">
    <location>
        <begin position="570"/>
        <end position="621"/>
    </location>
</feature>
<dbReference type="InterPro" id="IPR046468">
    <property type="entry name" value="Spt20-like_SEP"/>
</dbReference>
<protein>
    <recommendedName>
        <fullName evidence="6">Transcription factor Spt20</fullName>
    </recommendedName>
</protein>
<dbReference type="STRING" id="4537.A0A0E0M788"/>
<evidence type="ECO:0000259" key="2">
    <source>
        <dbReference type="Pfam" id="PF12090"/>
    </source>
</evidence>
<dbReference type="EnsemblPlants" id="OPUNC10G07400.1">
    <property type="protein sequence ID" value="OPUNC10G07400.1"/>
    <property type="gene ID" value="OPUNC10G07400"/>
</dbReference>
<dbReference type="eggNOG" id="ENOG502S2TN">
    <property type="taxonomic scope" value="Eukaryota"/>
</dbReference>
<name>A0A0E0M788_ORYPU</name>
<dbReference type="HOGENOM" id="CLU_006336_0_0_1"/>
<evidence type="ECO:0000313" key="4">
    <source>
        <dbReference type="EnsemblPlants" id="OPUNC10G07400.1"/>
    </source>
</evidence>
<feature type="compositionally biased region" description="Polar residues" evidence="1">
    <location>
        <begin position="491"/>
        <end position="503"/>
    </location>
</feature>
<reference evidence="4" key="1">
    <citation type="submission" date="2015-04" db="UniProtKB">
        <authorList>
            <consortium name="EnsemblPlants"/>
        </authorList>
    </citation>
    <scope>IDENTIFICATION</scope>
</reference>
<feature type="compositionally biased region" description="Low complexity" evidence="1">
    <location>
        <begin position="885"/>
        <end position="900"/>
    </location>
</feature>
<dbReference type="InterPro" id="IPR021950">
    <property type="entry name" value="Spt20"/>
</dbReference>
<dbReference type="Pfam" id="PF20474">
    <property type="entry name" value="PHL"/>
    <property type="match status" value="1"/>
</dbReference>
<feature type="compositionally biased region" description="Low complexity" evidence="1">
    <location>
        <begin position="479"/>
        <end position="490"/>
    </location>
</feature>
<dbReference type="InterPro" id="IPR046467">
    <property type="entry name" value="PHL_dom"/>
</dbReference>
<dbReference type="OMA" id="QWQNPRF"/>
<dbReference type="Pfam" id="PF12090">
    <property type="entry name" value="Spt20_SEP"/>
    <property type="match status" value="1"/>
</dbReference>
<organism evidence="4">
    <name type="scientific">Oryza punctata</name>
    <name type="common">Red rice</name>
    <dbReference type="NCBI Taxonomy" id="4537"/>
    <lineage>
        <taxon>Eukaryota</taxon>
        <taxon>Viridiplantae</taxon>
        <taxon>Streptophyta</taxon>
        <taxon>Embryophyta</taxon>
        <taxon>Tracheophyta</taxon>
        <taxon>Spermatophyta</taxon>
        <taxon>Magnoliopsida</taxon>
        <taxon>Liliopsida</taxon>
        <taxon>Poales</taxon>
        <taxon>Poaceae</taxon>
        <taxon>BOP clade</taxon>
        <taxon>Oryzoideae</taxon>
        <taxon>Oryzeae</taxon>
        <taxon>Oryzinae</taxon>
        <taxon>Oryza</taxon>
    </lineage>
</organism>
<dbReference type="GO" id="GO:0006357">
    <property type="term" value="P:regulation of transcription by RNA polymerase II"/>
    <property type="evidence" value="ECO:0007669"/>
    <property type="project" value="TreeGrafter"/>
</dbReference>
<keyword evidence="5" id="KW-1185">Reference proteome</keyword>
<evidence type="ECO:0000313" key="5">
    <source>
        <dbReference type="Proteomes" id="UP000026962"/>
    </source>
</evidence>
<proteinExistence type="predicted"/>
<evidence type="ECO:0008006" key="6">
    <source>
        <dbReference type="Google" id="ProtNLM"/>
    </source>
</evidence>